<evidence type="ECO:0000313" key="6">
    <source>
        <dbReference type="EMBL" id="MDI6099463.1"/>
    </source>
</evidence>
<name>A0ABT6WIA5_9ACTN</name>
<evidence type="ECO:0000256" key="2">
    <source>
        <dbReference type="ARBA" id="ARBA00022643"/>
    </source>
</evidence>
<keyword evidence="3" id="KW-0560">Oxidoreductase</keyword>
<proteinExistence type="predicted"/>
<evidence type="ECO:0000256" key="3">
    <source>
        <dbReference type="ARBA" id="ARBA00023002"/>
    </source>
</evidence>
<accession>A0ABT6WIA5</accession>
<evidence type="ECO:0000313" key="7">
    <source>
        <dbReference type="Proteomes" id="UP001241758"/>
    </source>
</evidence>
<dbReference type="Gene3D" id="3.20.20.30">
    <property type="entry name" value="Luciferase-like domain"/>
    <property type="match status" value="1"/>
</dbReference>
<keyword evidence="2" id="KW-0288">FMN</keyword>
<dbReference type="PANTHER" id="PTHR42847:SF4">
    <property type="entry name" value="ALKANESULFONATE MONOOXYGENASE-RELATED"/>
    <property type="match status" value="1"/>
</dbReference>
<evidence type="ECO:0000256" key="4">
    <source>
        <dbReference type="ARBA" id="ARBA00023033"/>
    </source>
</evidence>
<dbReference type="Pfam" id="PF00296">
    <property type="entry name" value="Bac_luciferase"/>
    <property type="match status" value="1"/>
</dbReference>
<feature type="domain" description="Luciferase-like" evidence="5">
    <location>
        <begin position="11"/>
        <end position="233"/>
    </location>
</feature>
<sequence length="278" mass="29578">MDYGLGLPISAPERLLDWARAAEAAGFGTLALLDRLAFDNPEPLTALAVLAGATGRIRLQTEVLLGPLRGTALLAKQVATIDRMSGGRFVLGVGIGGREDDHAAAGTPIEQRGRMLDAQLTAMREIWRGGEFRTATIGPRPATAGGPPILIGGFAPAALRRVARYGEGFICAAPLTWAGPLVQTVRQEWADAGRPGRPRLVCQINVAVGPRETVERGRRAVAGYYAFTGRPGWGEPLTDPAQIAETAAAYRELGADELVLYCYADDPRQVDTLAEILL</sequence>
<dbReference type="EMBL" id="JASCTH010000007">
    <property type="protein sequence ID" value="MDI6099463.1"/>
    <property type="molecule type" value="Genomic_DNA"/>
</dbReference>
<dbReference type="PANTHER" id="PTHR42847">
    <property type="entry name" value="ALKANESULFONATE MONOOXYGENASE"/>
    <property type="match status" value="1"/>
</dbReference>
<gene>
    <name evidence="6" type="ORF">QLQ12_12745</name>
</gene>
<comment type="caution">
    <text evidence="6">The sequence shown here is derived from an EMBL/GenBank/DDBJ whole genome shotgun (WGS) entry which is preliminary data.</text>
</comment>
<evidence type="ECO:0000256" key="1">
    <source>
        <dbReference type="ARBA" id="ARBA00022630"/>
    </source>
</evidence>
<evidence type="ECO:0000259" key="5">
    <source>
        <dbReference type="Pfam" id="PF00296"/>
    </source>
</evidence>
<keyword evidence="4" id="KW-0503">Monooxygenase</keyword>
<dbReference type="SUPFAM" id="SSF51679">
    <property type="entry name" value="Bacterial luciferase-like"/>
    <property type="match status" value="1"/>
</dbReference>
<dbReference type="InterPro" id="IPR050172">
    <property type="entry name" value="SsuD_RutA_monooxygenase"/>
</dbReference>
<dbReference type="Proteomes" id="UP001241758">
    <property type="component" value="Unassembled WGS sequence"/>
</dbReference>
<keyword evidence="1" id="KW-0285">Flavoprotein</keyword>
<dbReference type="RefSeq" id="WP_282759657.1">
    <property type="nucleotide sequence ID" value="NZ_JASCTH010000007.1"/>
</dbReference>
<organism evidence="6 7">
    <name type="scientific">Actinoplanes sandaracinus</name>
    <dbReference type="NCBI Taxonomy" id="3045177"/>
    <lineage>
        <taxon>Bacteria</taxon>
        <taxon>Bacillati</taxon>
        <taxon>Actinomycetota</taxon>
        <taxon>Actinomycetes</taxon>
        <taxon>Micromonosporales</taxon>
        <taxon>Micromonosporaceae</taxon>
        <taxon>Actinoplanes</taxon>
    </lineage>
</organism>
<dbReference type="InterPro" id="IPR036661">
    <property type="entry name" value="Luciferase-like_sf"/>
</dbReference>
<dbReference type="InterPro" id="IPR011251">
    <property type="entry name" value="Luciferase-like_dom"/>
</dbReference>
<reference evidence="6 7" key="1">
    <citation type="submission" date="2023-05" db="EMBL/GenBank/DDBJ databases">
        <title>Actinoplanes sp. NEAU-A12 genome sequencing.</title>
        <authorList>
            <person name="Wang Z.-S."/>
        </authorList>
    </citation>
    <scope>NUCLEOTIDE SEQUENCE [LARGE SCALE GENOMIC DNA]</scope>
    <source>
        <strain evidence="6 7">NEAU-A12</strain>
    </source>
</reference>
<protein>
    <submittedName>
        <fullName evidence="6">LLM class flavin-dependent oxidoreductase</fullName>
    </submittedName>
</protein>
<keyword evidence="7" id="KW-1185">Reference proteome</keyword>